<accession>A0A8D9PEY4</accession>
<name>A0A8D9PEY4_9VIRU</name>
<reference evidence="2" key="1">
    <citation type="journal article" date="2021" name="Proc. Natl. Acad. Sci. U.S.A.">
        <title>A Catalog of Tens of Thousands of Viruses from Human Metagenomes Reveals Hidden Associations with Chronic Diseases.</title>
        <authorList>
            <person name="Tisza M.J."/>
            <person name="Buck C.B."/>
        </authorList>
    </citation>
    <scope>NUCLEOTIDE SEQUENCE</scope>
    <source>
        <strain evidence="2">CtOZu12</strain>
    </source>
</reference>
<feature type="region of interest" description="Disordered" evidence="1">
    <location>
        <begin position="1"/>
        <end position="23"/>
    </location>
</feature>
<organism evidence="2">
    <name type="scientific">Bacteriophage sp</name>
    <dbReference type="NCBI Taxonomy" id="38018"/>
    <lineage>
        <taxon>Viruses</taxon>
    </lineage>
</organism>
<sequence length="36" mass="3996">MNRQTRESVKLFPNGVEGSAPSSPTSKIFVLKFLTK</sequence>
<proteinExistence type="predicted"/>
<dbReference type="EMBL" id="BK029940">
    <property type="protein sequence ID" value="DAD55936.1"/>
    <property type="molecule type" value="Genomic_DNA"/>
</dbReference>
<protein>
    <submittedName>
        <fullName evidence="2">Uncharacterized protein</fullName>
    </submittedName>
</protein>
<evidence type="ECO:0000256" key="1">
    <source>
        <dbReference type="SAM" id="MobiDB-lite"/>
    </source>
</evidence>
<evidence type="ECO:0000313" key="2">
    <source>
        <dbReference type="EMBL" id="DAD55936.1"/>
    </source>
</evidence>